<evidence type="ECO:0000313" key="3">
    <source>
        <dbReference type="Proteomes" id="UP001060164"/>
    </source>
</evidence>
<dbReference type="PANTHER" id="PTHR12110">
    <property type="entry name" value="HYDROXYPYRUVATE ISOMERASE"/>
    <property type="match status" value="1"/>
</dbReference>
<accession>A0ABY5VG78</accession>
<protein>
    <submittedName>
        <fullName evidence="2">Sugar phosphate isomerase/epimerase</fullName>
    </submittedName>
</protein>
<keyword evidence="3" id="KW-1185">Reference proteome</keyword>
<dbReference type="Proteomes" id="UP001060164">
    <property type="component" value="Chromosome"/>
</dbReference>
<organism evidence="2 3">
    <name type="scientific">Ruminococcus gauvreauii</name>
    <dbReference type="NCBI Taxonomy" id="438033"/>
    <lineage>
        <taxon>Bacteria</taxon>
        <taxon>Bacillati</taxon>
        <taxon>Bacillota</taxon>
        <taxon>Clostridia</taxon>
        <taxon>Eubacteriales</taxon>
        <taxon>Oscillospiraceae</taxon>
        <taxon>Ruminococcus</taxon>
    </lineage>
</organism>
<name>A0ABY5VG78_9FIRM</name>
<dbReference type="Pfam" id="PF01261">
    <property type="entry name" value="AP_endonuc_2"/>
    <property type="match status" value="1"/>
</dbReference>
<dbReference type="SUPFAM" id="SSF51658">
    <property type="entry name" value="Xylose isomerase-like"/>
    <property type="match status" value="1"/>
</dbReference>
<dbReference type="Gene3D" id="3.20.20.150">
    <property type="entry name" value="Divalent-metal-dependent TIM barrel enzymes"/>
    <property type="match status" value="1"/>
</dbReference>
<dbReference type="InterPro" id="IPR050312">
    <property type="entry name" value="IolE/XylAMocC-like"/>
</dbReference>
<dbReference type="InterPro" id="IPR013022">
    <property type="entry name" value="Xyl_isomerase-like_TIM-brl"/>
</dbReference>
<gene>
    <name evidence="2" type="ORF">NQ502_18770</name>
</gene>
<reference evidence="2" key="1">
    <citation type="journal article" date="2022" name="Cell">
        <title>Design, construction, and in vivo augmentation of a complex gut microbiome.</title>
        <authorList>
            <person name="Cheng A.G."/>
            <person name="Ho P.Y."/>
            <person name="Aranda-Diaz A."/>
            <person name="Jain S."/>
            <person name="Yu F.B."/>
            <person name="Meng X."/>
            <person name="Wang M."/>
            <person name="Iakiviak M."/>
            <person name="Nagashima K."/>
            <person name="Zhao A."/>
            <person name="Murugkar P."/>
            <person name="Patil A."/>
            <person name="Atabakhsh K."/>
            <person name="Weakley A."/>
            <person name="Yan J."/>
            <person name="Brumbaugh A.R."/>
            <person name="Higginbottom S."/>
            <person name="Dimas A."/>
            <person name="Shiver A.L."/>
            <person name="Deutschbauer A."/>
            <person name="Neff N."/>
            <person name="Sonnenburg J.L."/>
            <person name="Huang K.C."/>
            <person name="Fischbach M.A."/>
        </authorList>
    </citation>
    <scope>NUCLEOTIDE SEQUENCE</scope>
    <source>
        <strain evidence="2">DSM 19829</strain>
    </source>
</reference>
<dbReference type="RefSeq" id="WP_028527989.1">
    <property type="nucleotide sequence ID" value="NZ_CABLBR010000006.1"/>
</dbReference>
<sequence length="316" mass="35576">MFLGGTTWAFRWIPPYESAIDQISELGFKGVELTIWSDEAMQYYSDSKVTELKQRIADKGMMLTGIFLGMSGTASAQPENRELFIEQFKQAVDIGNRLGSPKMIICGPTPFEMQFPKEMGRPNMETFELDVPTGMDFNQNYSDFIASIRKVADVCETMDHRLAFEPHPHRYMKNADSMLRILEHVGSDRVGMNIDPSHLYPMGEMPDQVVHRMRGHIFGVHVSDNDGLTNAHWRPGKGKIDWNAFFRALKAVGYDENITIELEDVPGAAGLPSSPAEPVDPLAKNPDSDPVLIAREYNLSAEYLRQVCKEEGITLL</sequence>
<feature type="domain" description="Xylose isomerase-like TIM barrel" evidence="1">
    <location>
        <begin position="20"/>
        <end position="266"/>
    </location>
</feature>
<dbReference type="PANTHER" id="PTHR12110:SF21">
    <property type="entry name" value="XYLOSE ISOMERASE-LIKE TIM BARREL DOMAIN-CONTAINING PROTEIN"/>
    <property type="match status" value="1"/>
</dbReference>
<dbReference type="EMBL" id="CP102290">
    <property type="protein sequence ID" value="UWP59372.1"/>
    <property type="molecule type" value="Genomic_DNA"/>
</dbReference>
<keyword evidence="2" id="KW-0413">Isomerase</keyword>
<proteinExistence type="predicted"/>
<dbReference type="InterPro" id="IPR036237">
    <property type="entry name" value="Xyl_isomerase-like_sf"/>
</dbReference>
<dbReference type="GO" id="GO:0016853">
    <property type="term" value="F:isomerase activity"/>
    <property type="evidence" value="ECO:0007669"/>
    <property type="project" value="UniProtKB-KW"/>
</dbReference>
<evidence type="ECO:0000313" key="2">
    <source>
        <dbReference type="EMBL" id="UWP59372.1"/>
    </source>
</evidence>
<evidence type="ECO:0000259" key="1">
    <source>
        <dbReference type="Pfam" id="PF01261"/>
    </source>
</evidence>